<protein>
    <submittedName>
        <fullName evidence="2">Alpha/beta fold hydrolase</fullName>
    </submittedName>
</protein>
<evidence type="ECO:0000313" key="2">
    <source>
        <dbReference type="EMBL" id="MEN2744405.1"/>
    </source>
</evidence>
<sequence>MSVPVIKAVRLSPREQFGQKELVVLGPSLGTSTVMWETAARLLGEDYDLLGWDLPGHGISPGVAPEDAAAPGAFTLAELAEAVVALVDSIIPPAGVSGTAGVPGTAGVSGTGSQTGQPVRFHYAGDSVGGAVGAELALSHPDRLLSLAMLCSSPKFGAAEAWNERADAVAAQGTAIRIQASAEAWFAPGFLGEHPAEGSRLLHALRDADRFGYAAVCRALARYDVRGRFGGIAVPFLAIAGEHDTVSPYADARWMADAVPSGTAVELPGVAHIAPAEDPATVAGLLRDHFRAAVSARAADVQEGAR</sequence>
<evidence type="ECO:0000259" key="1">
    <source>
        <dbReference type="Pfam" id="PF12697"/>
    </source>
</evidence>
<dbReference type="PANTHER" id="PTHR43798">
    <property type="entry name" value="MONOACYLGLYCEROL LIPASE"/>
    <property type="match status" value="1"/>
</dbReference>
<dbReference type="Gene3D" id="3.40.50.1820">
    <property type="entry name" value="alpha/beta hydrolase"/>
    <property type="match status" value="1"/>
</dbReference>
<dbReference type="InterPro" id="IPR029058">
    <property type="entry name" value="AB_hydrolase_fold"/>
</dbReference>
<gene>
    <name evidence="2" type="ORF">ABCQ75_07610</name>
</gene>
<dbReference type="EMBL" id="JBDFRB010000005">
    <property type="protein sequence ID" value="MEN2744405.1"/>
    <property type="molecule type" value="Genomic_DNA"/>
</dbReference>
<dbReference type="GO" id="GO:0016787">
    <property type="term" value="F:hydrolase activity"/>
    <property type="evidence" value="ECO:0007669"/>
    <property type="project" value="UniProtKB-KW"/>
</dbReference>
<feature type="domain" description="AB hydrolase-1" evidence="1">
    <location>
        <begin position="23"/>
        <end position="283"/>
    </location>
</feature>
<dbReference type="SUPFAM" id="SSF53474">
    <property type="entry name" value="alpha/beta-Hydrolases"/>
    <property type="match status" value="1"/>
</dbReference>
<dbReference type="Pfam" id="PF12697">
    <property type="entry name" value="Abhydrolase_6"/>
    <property type="match status" value="1"/>
</dbReference>
<accession>A0ABU9WZ14</accession>
<reference evidence="2 3" key="1">
    <citation type="submission" date="2024-05" db="EMBL/GenBank/DDBJ databases">
        <title>Sinomonas sp. nov., isolated from a waste landfill.</title>
        <authorList>
            <person name="Zhao Y."/>
        </authorList>
    </citation>
    <scope>NUCLEOTIDE SEQUENCE [LARGE SCALE GENOMIC DNA]</scope>
    <source>
        <strain evidence="2 3">CCTCC AB2014300</strain>
    </source>
</reference>
<keyword evidence="3" id="KW-1185">Reference proteome</keyword>
<dbReference type="InterPro" id="IPR050266">
    <property type="entry name" value="AB_hydrolase_sf"/>
</dbReference>
<organism evidence="2 3">
    <name type="scientific">Sinomonas halotolerans</name>
    <dbReference type="NCBI Taxonomy" id="1644133"/>
    <lineage>
        <taxon>Bacteria</taxon>
        <taxon>Bacillati</taxon>
        <taxon>Actinomycetota</taxon>
        <taxon>Actinomycetes</taxon>
        <taxon>Micrococcales</taxon>
        <taxon>Micrococcaceae</taxon>
        <taxon>Sinomonas</taxon>
    </lineage>
</organism>
<dbReference type="InterPro" id="IPR000073">
    <property type="entry name" value="AB_hydrolase_1"/>
</dbReference>
<evidence type="ECO:0000313" key="3">
    <source>
        <dbReference type="Proteomes" id="UP001422074"/>
    </source>
</evidence>
<keyword evidence="2" id="KW-0378">Hydrolase</keyword>
<dbReference type="RefSeq" id="WP_345884401.1">
    <property type="nucleotide sequence ID" value="NZ_JBDFRB010000005.1"/>
</dbReference>
<comment type="caution">
    <text evidence="2">The sequence shown here is derived from an EMBL/GenBank/DDBJ whole genome shotgun (WGS) entry which is preliminary data.</text>
</comment>
<proteinExistence type="predicted"/>
<name>A0ABU9WZ14_9MICC</name>
<dbReference type="Proteomes" id="UP001422074">
    <property type="component" value="Unassembled WGS sequence"/>
</dbReference>